<feature type="non-terminal residue" evidence="2">
    <location>
        <position position="194"/>
    </location>
</feature>
<feature type="compositionally biased region" description="Basic residues" evidence="1">
    <location>
        <begin position="1"/>
        <end position="14"/>
    </location>
</feature>
<proteinExistence type="predicted"/>
<name>A0A6J4V3V5_9BACT</name>
<feature type="region of interest" description="Disordered" evidence="1">
    <location>
        <begin position="80"/>
        <end position="194"/>
    </location>
</feature>
<feature type="non-terminal residue" evidence="2">
    <location>
        <position position="1"/>
    </location>
</feature>
<feature type="compositionally biased region" description="Pro residues" evidence="1">
    <location>
        <begin position="82"/>
        <end position="104"/>
    </location>
</feature>
<sequence>VDRAARHRPHHPGRLLRGPGHPPRLCPRRPRSRRDRRRGPGWCLACGAGRGINRGSWARAGNSRGRADDRDTGGWIRLLPRNRPPNPSAPAVPCAPSPAVPRRPPWACSGDGERDRGGDCGRAAPRHSWGRLRSRRRGTFVPTDPVLLRARPTSDGDGNRPVWIRVALRRPADERPPDPHPVAAERPSSPDSRL</sequence>
<organism evidence="2">
    <name type="scientific">uncultured Thermomicrobiales bacterium</name>
    <dbReference type="NCBI Taxonomy" id="1645740"/>
    <lineage>
        <taxon>Bacteria</taxon>
        <taxon>Pseudomonadati</taxon>
        <taxon>Thermomicrobiota</taxon>
        <taxon>Thermomicrobia</taxon>
        <taxon>Thermomicrobiales</taxon>
        <taxon>environmental samples</taxon>
    </lineage>
</organism>
<dbReference type="AlphaFoldDB" id="A0A6J4V3V5"/>
<reference evidence="2" key="1">
    <citation type="submission" date="2020-02" db="EMBL/GenBank/DDBJ databases">
        <authorList>
            <person name="Meier V. D."/>
        </authorList>
    </citation>
    <scope>NUCLEOTIDE SEQUENCE</scope>
    <source>
        <strain evidence="2">AVDCRST_MAG59</strain>
    </source>
</reference>
<evidence type="ECO:0000313" key="2">
    <source>
        <dbReference type="EMBL" id="CAA9567320.1"/>
    </source>
</evidence>
<feature type="compositionally biased region" description="Basic residues" evidence="1">
    <location>
        <begin position="124"/>
        <end position="138"/>
    </location>
</feature>
<gene>
    <name evidence="2" type="ORF">AVDCRST_MAG59-3150</name>
</gene>
<dbReference type="EMBL" id="CADCWF010000217">
    <property type="protein sequence ID" value="CAA9567320.1"/>
    <property type="molecule type" value="Genomic_DNA"/>
</dbReference>
<feature type="region of interest" description="Disordered" evidence="1">
    <location>
        <begin position="1"/>
        <end position="40"/>
    </location>
</feature>
<feature type="compositionally biased region" description="Basic residues" evidence="1">
    <location>
        <begin position="26"/>
        <end position="39"/>
    </location>
</feature>
<protein>
    <submittedName>
        <fullName evidence="2">Uncharacterized protein</fullName>
    </submittedName>
</protein>
<accession>A0A6J4V3V5</accession>
<evidence type="ECO:0000256" key="1">
    <source>
        <dbReference type="SAM" id="MobiDB-lite"/>
    </source>
</evidence>